<dbReference type="Gene3D" id="3.40.50.300">
    <property type="entry name" value="P-loop containing nucleotide triphosphate hydrolases"/>
    <property type="match status" value="1"/>
</dbReference>
<evidence type="ECO:0000256" key="3">
    <source>
        <dbReference type="ARBA" id="ARBA00022741"/>
    </source>
</evidence>
<organism evidence="6 7">
    <name type="scientific">Paenibacillus montaniterrae</name>
    <dbReference type="NCBI Taxonomy" id="429341"/>
    <lineage>
        <taxon>Bacteria</taxon>
        <taxon>Bacillati</taxon>
        <taxon>Bacillota</taxon>
        <taxon>Bacilli</taxon>
        <taxon>Bacillales</taxon>
        <taxon>Paenibacillaceae</taxon>
        <taxon>Paenibacillus</taxon>
    </lineage>
</organism>
<dbReference type="PROSITE" id="PS50893">
    <property type="entry name" value="ABC_TRANSPORTER_2"/>
    <property type="match status" value="1"/>
</dbReference>
<comment type="caution">
    <text evidence="6">The sequence shown here is derived from an EMBL/GenBank/DDBJ whole genome shotgun (WGS) entry which is preliminary data.</text>
</comment>
<dbReference type="GO" id="GO:0005524">
    <property type="term" value="F:ATP binding"/>
    <property type="evidence" value="ECO:0007669"/>
    <property type="project" value="UniProtKB-KW"/>
</dbReference>
<dbReference type="GO" id="GO:0016887">
    <property type="term" value="F:ATP hydrolysis activity"/>
    <property type="evidence" value="ECO:0007669"/>
    <property type="project" value="InterPro"/>
</dbReference>
<accession>A0A919YN70</accession>
<feature type="domain" description="ABC transporter" evidence="5">
    <location>
        <begin position="6"/>
        <end position="234"/>
    </location>
</feature>
<name>A0A919YN70_9BACL</name>
<dbReference type="SUPFAM" id="SSF52540">
    <property type="entry name" value="P-loop containing nucleoside triphosphate hydrolases"/>
    <property type="match status" value="1"/>
</dbReference>
<keyword evidence="2" id="KW-0813">Transport</keyword>
<gene>
    <name evidence="6" type="ORF">J40TS1_32090</name>
</gene>
<evidence type="ECO:0000313" key="6">
    <source>
        <dbReference type="EMBL" id="GIP17567.1"/>
    </source>
</evidence>
<dbReference type="AlphaFoldDB" id="A0A919YN70"/>
<sequence length="305" mass="34414">MVRTVFRGESISFGYEKHHLILKDVSITIPAQSIYGIIGPAEAGKTTLAKVMLGLEKSTNGTLIWFNERINASTNRRVGYVPYEKALIYDLSVYENVLLFGKLYQYRGKRLKQQVEQALQFVGLWEERKKKASQLSPELTQQLNIACGIVHLPDVIIFDEPIEEMDNQAKSTILSTIRKLHEMGITIIYLSQNVEVIEQLCTHVGIMQHGNLIVQGSMEELLEQHQHRCALVKLTLADTAVELQGELADYKIRELEACTMVVELNDDGEQGMQRIKAILGDRLLQIDMISPQLQQVYASLTDGTA</sequence>
<comment type="similarity">
    <text evidence="1">Belongs to the ABC transporter superfamily.</text>
</comment>
<dbReference type="Proteomes" id="UP000683139">
    <property type="component" value="Unassembled WGS sequence"/>
</dbReference>
<dbReference type="RefSeq" id="WP_213517042.1">
    <property type="nucleotide sequence ID" value="NZ_BOSE01000006.1"/>
</dbReference>
<dbReference type="PANTHER" id="PTHR42711">
    <property type="entry name" value="ABC TRANSPORTER ATP-BINDING PROTEIN"/>
    <property type="match status" value="1"/>
</dbReference>
<evidence type="ECO:0000256" key="1">
    <source>
        <dbReference type="ARBA" id="ARBA00005417"/>
    </source>
</evidence>
<evidence type="ECO:0000313" key="7">
    <source>
        <dbReference type="Proteomes" id="UP000683139"/>
    </source>
</evidence>
<dbReference type="Pfam" id="PF00005">
    <property type="entry name" value="ABC_tran"/>
    <property type="match status" value="1"/>
</dbReference>
<dbReference type="InterPro" id="IPR027417">
    <property type="entry name" value="P-loop_NTPase"/>
</dbReference>
<proteinExistence type="inferred from homology"/>
<keyword evidence="7" id="KW-1185">Reference proteome</keyword>
<evidence type="ECO:0000259" key="5">
    <source>
        <dbReference type="PROSITE" id="PS50893"/>
    </source>
</evidence>
<dbReference type="InterPro" id="IPR050763">
    <property type="entry name" value="ABC_transporter_ATP-binding"/>
</dbReference>
<evidence type="ECO:0000256" key="4">
    <source>
        <dbReference type="ARBA" id="ARBA00022840"/>
    </source>
</evidence>
<dbReference type="EMBL" id="BOSE01000006">
    <property type="protein sequence ID" value="GIP17567.1"/>
    <property type="molecule type" value="Genomic_DNA"/>
</dbReference>
<dbReference type="PANTHER" id="PTHR42711:SF5">
    <property type="entry name" value="ABC TRANSPORTER ATP-BINDING PROTEIN NATA"/>
    <property type="match status" value="1"/>
</dbReference>
<protein>
    <recommendedName>
        <fullName evidence="5">ABC transporter domain-containing protein</fullName>
    </recommendedName>
</protein>
<keyword evidence="4" id="KW-0067">ATP-binding</keyword>
<keyword evidence="3" id="KW-0547">Nucleotide-binding</keyword>
<dbReference type="InterPro" id="IPR003439">
    <property type="entry name" value="ABC_transporter-like_ATP-bd"/>
</dbReference>
<reference evidence="6" key="1">
    <citation type="submission" date="2021-03" db="EMBL/GenBank/DDBJ databases">
        <title>Antimicrobial resistance genes in bacteria isolated from Japanese honey, and their potential for conferring macrolide and lincosamide resistance in the American foulbrood pathogen Paenibacillus larvae.</title>
        <authorList>
            <person name="Okamoto M."/>
            <person name="Kumagai M."/>
            <person name="Kanamori H."/>
            <person name="Takamatsu D."/>
        </authorList>
    </citation>
    <scope>NUCLEOTIDE SEQUENCE</scope>
    <source>
        <strain evidence="6">J40TS1</strain>
    </source>
</reference>
<evidence type="ECO:0000256" key="2">
    <source>
        <dbReference type="ARBA" id="ARBA00022448"/>
    </source>
</evidence>